<gene>
    <name evidence="2" type="ORF">J2W69_000820</name>
</gene>
<reference evidence="2 3" key="1">
    <citation type="submission" date="2023-07" db="EMBL/GenBank/DDBJ databases">
        <title>Sorghum-associated microbial communities from plants grown in Nebraska, USA.</title>
        <authorList>
            <person name="Schachtman D."/>
        </authorList>
    </citation>
    <scope>NUCLEOTIDE SEQUENCE [LARGE SCALE GENOMIC DNA]</scope>
    <source>
        <strain evidence="2 3">4138</strain>
    </source>
</reference>
<evidence type="ECO:0000313" key="2">
    <source>
        <dbReference type="EMBL" id="MDR7119905.1"/>
    </source>
</evidence>
<keyword evidence="3" id="KW-1185">Reference proteome</keyword>
<keyword evidence="1" id="KW-1133">Transmembrane helix</keyword>
<keyword evidence="1" id="KW-0472">Membrane</keyword>
<dbReference type="RefSeq" id="WP_310274825.1">
    <property type="nucleotide sequence ID" value="NZ_JAVDWR010000001.1"/>
</dbReference>
<evidence type="ECO:0000256" key="1">
    <source>
        <dbReference type="SAM" id="Phobius"/>
    </source>
</evidence>
<feature type="transmembrane region" description="Helical" evidence="1">
    <location>
        <begin position="99"/>
        <end position="118"/>
    </location>
</feature>
<feature type="transmembrane region" description="Helical" evidence="1">
    <location>
        <begin position="130"/>
        <end position="148"/>
    </location>
</feature>
<keyword evidence="1" id="KW-0812">Transmembrane</keyword>
<dbReference type="EMBL" id="JAVDWR010000001">
    <property type="protein sequence ID" value="MDR7119905.1"/>
    <property type="molecule type" value="Genomic_DNA"/>
</dbReference>
<evidence type="ECO:0000313" key="3">
    <source>
        <dbReference type="Proteomes" id="UP001257909"/>
    </source>
</evidence>
<sequence length="155" mass="18247">MKTIHQWFAEYGVSHQDPTNKLIHWFAVPVIYFTVFGLLWQIPMPFSLFAEQQITWPLILAMPVLGFYFSLSFAIGVAMTLFTALVVMLIRFYEQHFSLDIWLVSLLLFIVMWVLQFIGHKIEGKKPSFFQDLQFLLIGPAWLMGFILQKLKIHY</sequence>
<accession>A0ABU1VWF2</accession>
<feature type="transmembrane region" description="Helical" evidence="1">
    <location>
        <begin position="54"/>
        <end position="87"/>
    </location>
</feature>
<dbReference type="Proteomes" id="UP001257909">
    <property type="component" value="Unassembled WGS sequence"/>
</dbReference>
<dbReference type="Pfam" id="PF06127">
    <property type="entry name" value="Mpo1-like"/>
    <property type="match status" value="1"/>
</dbReference>
<proteinExistence type="predicted"/>
<dbReference type="InterPro" id="IPR009305">
    <property type="entry name" value="Mpo1-like"/>
</dbReference>
<protein>
    <submittedName>
        <fullName evidence="2">Membrane protein YGL010W</fullName>
    </submittedName>
</protein>
<name>A0ABU1VWF2_9GAMM</name>
<dbReference type="PANTHER" id="PTHR28026">
    <property type="entry name" value="DUF962 DOMAIN PROTEIN (AFU_ORTHOLOGUE AFUA_8G05310)"/>
    <property type="match status" value="1"/>
</dbReference>
<feature type="transmembrane region" description="Helical" evidence="1">
    <location>
        <begin position="22"/>
        <end position="42"/>
    </location>
</feature>
<comment type="caution">
    <text evidence="2">The sequence shown here is derived from an EMBL/GenBank/DDBJ whole genome shotgun (WGS) entry which is preliminary data.</text>
</comment>
<dbReference type="PANTHER" id="PTHR28026:SF9">
    <property type="entry name" value="2-HYDROXY-PALMITIC ACID DIOXYGENASE MPO1"/>
    <property type="match status" value="1"/>
</dbReference>
<organism evidence="2 3">
    <name type="scientific">Rheinheimera soli</name>
    <dbReference type="NCBI Taxonomy" id="443616"/>
    <lineage>
        <taxon>Bacteria</taxon>
        <taxon>Pseudomonadati</taxon>
        <taxon>Pseudomonadota</taxon>
        <taxon>Gammaproteobacteria</taxon>
        <taxon>Chromatiales</taxon>
        <taxon>Chromatiaceae</taxon>
        <taxon>Rheinheimera</taxon>
    </lineage>
</organism>